<protein>
    <recommendedName>
        <fullName evidence="4">DUF4136 domain-containing protein</fullName>
    </recommendedName>
</protein>
<sequence>MRAMVKRLFASSAVLVVLLTACNSKTAATPENYTAALNAWFVDHPECLLDGSVHFPLETTDAAQTKQMDSLVAAQILEAKKEPAIHITRYTLTTTGERAGTHLCYGHRQVTSIVSSTPPVQANGFLESNVTYGYKLVDTPMWAKTAEVEAAYPKMAEQVSGNAKATMTLARNRVAWVVPE</sequence>
<evidence type="ECO:0000313" key="2">
    <source>
        <dbReference type="EMBL" id="SNS74599.1"/>
    </source>
</evidence>
<feature type="signal peptide" evidence="1">
    <location>
        <begin position="1"/>
        <end position="27"/>
    </location>
</feature>
<dbReference type="Proteomes" id="UP000198356">
    <property type="component" value="Unassembled WGS sequence"/>
</dbReference>
<keyword evidence="3" id="KW-1185">Reference proteome</keyword>
<dbReference type="PROSITE" id="PS51257">
    <property type="entry name" value="PROKAR_LIPOPROTEIN"/>
    <property type="match status" value="1"/>
</dbReference>
<dbReference type="EMBL" id="FZOU01000002">
    <property type="protein sequence ID" value="SNS74599.1"/>
    <property type="molecule type" value="Genomic_DNA"/>
</dbReference>
<evidence type="ECO:0008006" key="4">
    <source>
        <dbReference type="Google" id="ProtNLM"/>
    </source>
</evidence>
<name>A0A239GZF7_9BACT</name>
<evidence type="ECO:0000256" key="1">
    <source>
        <dbReference type="SAM" id="SignalP"/>
    </source>
</evidence>
<feature type="chain" id="PRO_5012466994" description="DUF4136 domain-containing protein" evidence="1">
    <location>
        <begin position="28"/>
        <end position="180"/>
    </location>
</feature>
<gene>
    <name evidence="2" type="ORF">SAMN05421770_102160</name>
</gene>
<reference evidence="2 3" key="1">
    <citation type="submission" date="2017-06" db="EMBL/GenBank/DDBJ databases">
        <authorList>
            <person name="Kim H.J."/>
            <person name="Triplett B.A."/>
        </authorList>
    </citation>
    <scope>NUCLEOTIDE SEQUENCE [LARGE SCALE GENOMIC DNA]</scope>
    <source>
        <strain evidence="2 3">DSM 18704</strain>
    </source>
</reference>
<proteinExistence type="predicted"/>
<evidence type="ECO:0000313" key="3">
    <source>
        <dbReference type="Proteomes" id="UP000198356"/>
    </source>
</evidence>
<keyword evidence="1" id="KW-0732">Signal</keyword>
<accession>A0A239GZF7</accession>
<organism evidence="2 3">
    <name type="scientific">Granulicella rosea</name>
    <dbReference type="NCBI Taxonomy" id="474952"/>
    <lineage>
        <taxon>Bacteria</taxon>
        <taxon>Pseudomonadati</taxon>
        <taxon>Acidobacteriota</taxon>
        <taxon>Terriglobia</taxon>
        <taxon>Terriglobales</taxon>
        <taxon>Acidobacteriaceae</taxon>
        <taxon>Granulicella</taxon>
    </lineage>
</organism>
<dbReference type="AlphaFoldDB" id="A0A239GZF7"/>